<keyword evidence="1" id="KW-1133">Transmembrane helix</keyword>
<protein>
    <submittedName>
        <fullName evidence="2">Uncharacterized protein</fullName>
    </submittedName>
</protein>
<keyword evidence="1" id="KW-0812">Transmembrane</keyword>
<dbReference type="EMBL" id="GGEC01060472">
    <property type="protein sequence ID" value="MBX40956.1"/>
    <property type="molecule type" value="Transcribed_RNA"/>
</dbReference>
<dbReference type="AlphaFoldDB" id="A0A2P2NEN3"/>
<evidence type="ECO:0000256" key="1">
    <source>
        <dbReference type="SAM" id="Phobius"/>
    </source>
</evidence>
<reference evidence="2" key="1">
    <citation type="submission" date="2018-02" db="EMBL/GenBank/DDBJ databases">
        <title>Rhizophora mucronata_Transcriptome.</title>
        <authorList>
            <person name="Meera S.P."/>
            <person name="Sreeshan A."/>
            <person name="Augustine A."/>
        </authorList>
    </citation>
    <scope>NUCLEOTIDE SEQUENCE</scope>
    <source>
        <tissue evidence="2">Leaf</tissue>
    </source>
</reference>
<proteinExistence type="predicted"/>
<sequence>MKSSPFTCIGKLFRCYFVSIWTLIVACSLNVVLLILIT</sequence>
<accession>A0A2P2NEN3</accession>
<organism evidence="2">
    <name type="scientific">Rhizophora mucronata</name>
    <name type="common">Asiatic mangrove</name>
    <dbReference type="NCBI Taxonomy" id="61149"/>
    <lineage>
        <taxon>Eukaryota</taxon>
        <taxon>Viridiplantae</taxon>
        <taxon>Streptophyta</taxon>
        <taxon>Embryophyta</taxon>
        <taxon>Tracheophyta</taxon>
        <taxon>Spermatophyta</taxon>
        <taxon>Magnoliopsida</taxon>
        <taxon>eudicotyledons</taxon>
        <taxon>Gunneridae</taxon>
        <taxon>Pentapetalae</taxon>
        <taxon>rosids</taxon>
        <taxon>fabids</taxon>
        <taxon>Malpighiales</taxon>
        <taxon>Rhizophoraceae</taxon>
        <taxon>Rhizophora</taxon>
    </lineage>
</organism>
<name>A0A2P2NEN3_RHIMU</name>
<evidence type="ECO:0000313" key="2">
    <source>
        <dbReference type="EMBL" id="MBX40956.1"/>
    </source>
</evidence>
<dbReference type="PROSITE" id="PS51257">
    <property type="entry name" value="PROKAR_LIPOPROTEIN"/>
    <property type="match status" value="1"/>
</dbReference>
<keyword evidence="1" id="KW-0472">Membrane</keyword>
<feature type="transmembrane region" description="Helical" evidence="1">
    <location>
        <begin position="12"/>
        <end position="37"/>
    </location>
</feature>